<sequence>MHKCFSLFRALQFSVGMYPGGGCVLPAFQDGTRLDLGIVRYAEGGLCSYIVPDCSLARAQLVVLTENVQTTALIPDATPRARSQRQ</sequence>
<proteinExistence type="predicted"/>
<name>A0A6B0TZA9_IXORI</name>
<dbReference type="EMBL" id="GIFC01003409">
    <property type="protein sequence ID" value="MXU85492.1"/>
    <property type="molecule type" value="Transcribed_RNA"/>
</dbReference>
<evidence type="ECO:0000313" key="1">
    <source>
        <dbReference type="EMBL" id="MXU85492.1"/>
    </source>
</evidence>
<dbReference type="AlphaFoldDB" id="A0A6B0TZA9"/>
<organism evidence="1">
    <name type="scientific">Ixodes ricinus</name>
    <name type="common">Common tick</name>
    <name type="synonym">Acarus ricinus</name>
    <dbReference type="NCBI Taxonomy" id="34613"/>
    <lineage>
        <taxon>Eukaryota</taxon>
        <taxon>Metazoa</taxon>
        <taxon>Ecdysozoa</taxon>
        <taxon>Arthropoda</taxon>
        <taxon>Chelicerata</taxon>
        <taxon>Arachnida</taxon>
        <taxon>Acari</taxon>
        <taxon>Parasitiformes</taxon>
        <taxon>Ixodida</taxon>
        <taxon>Ixodoidea</taxon>
        <taxon>Ixodidae</taxon>
        <taxon>Ixodinae</taxon>
        <taxon>Ixodes</taxon>
    </lineage>
</organism>
<reference evidence="1" key="1">
    <citation type="submission" date="2019-12" db="EMBL/GenBank/DDBJ databases">
        <title>An insight into the sialome of adult female Ixodes ricinus ticks feeding for 6 days.</title>
        <authorList>
            <person name="Perner J."/>
            <person name="Ribeiro J.M.C."/>
        </authorList>
    </citation>
    <scope>NUCLEOTIDE SEQUENCE</scope>
    <source>
        <strain evidence="1">Semi-engorged</strain>
        <tissue evidence="1">Salivary glands</tissue>
    </source>
</reference>
<protein>
    <submittedName>
        <fullName evidence="1">Putative secreted protein</fullName>
    </submittedName>
</protein>
<accession>A0A6B0TZA9</accession>